<evidence type="ECO:0000256" key="3">
    <source>
        <dbReference type="ARBA" id="ARBA00023163"/>
    </source>
</evidence>
<dbReference type="SMART" id="SM00421">
    <property type="entry name" value="HTH_LUXR"/>
    <property type="match status" value="1"/>
</dbReference>
<gene>
    <name evidence="6" type="ORF">L2725_06560</name>
</gene>
<dbReference type="InterPro" id="IPR011990">
    <property type="entry name" value="TPR-like_helical_dom_sf"/>
</dbReference>
<sequence>MMNREPDASRLSARQLEILELVSKGCSNPEIAELLHLSLNTVKTHLANILKTLHVSNRIEASVWFEQYTRQQTADHRKLQLFIRTQDFPVGTSGSALHSVVDLLSRWELLQVHFVSDMKLPETVNSGHEFYCLTLRYQRSEGIDQLVPDLQYFEPLQISGVMIWQGMPIPLQSPPQTLLLRKSGTVFNKVIANHATVHKGMSDAVSRGYEVIYTTEYKIKHRTPAHMKEVRELLKQQLPSHPDWALLNAYSVMALYAGIVEGYFPITPELIEELAVSAQKACNLMPDSAYSRLAFSLHCLLQSRFADAAEHIELALEANPALEFALFLVGQIAALNGHYDEAKSHYQNYLEIYPEGHHSGRCYAGLTVVHYLAGEFDTCKQTAEKALLYNQTIQAGVCMILLSIAVMEEDKAQQQELLGRLTAIMKDNPLKVTNLEQLVMRIVPPDHAKAFVANMEKAGIVLSALIKPESEQ</sequence>
<dbReference type="Proteomes" id="UP001202831">
    <property type="component" value="Unassembled WGS sequence"/>
</dbReference>
<dbReference type="Gene3D" id="1.25.40.10">
    <property type="entry name" value="Tetratricopeptide repeat domain"/>
    <property type="match status" value="1"/>
</dbReference>
<evidence type="ECO:0000313" key="6">
    <source>
        <dbReference type="EMBL" id="MCL2913450.1"/>
    </source>
</evidence>
<reference evidence="6 7" key="1">
    <citation type="submission" date="2022-01" db="EMBL/GenBank/DDBJ databases">
        <title>Whole genome-based taxonomy of the Shewanellaceae.</title>
        <authorList>
            <person name="Martin-Rodriguez A.J."/>
        </authorList>
    </citation>
    <scope>NUCLEOTIDE SEQUENCE [LARGE SCALE GENOMIC DNA]</scope>
    <source>
        <strain evidence="6 7">DSM 21332</strain>
    </source>
</reference>
<evidence type="ECO:0000256" key="1">
    <source>
        <dbReference type="ARBA" id="ARBA00023015"/>
    </source>
</evidence>
<dbReference type="PROSITE" id="PS50005">
    <property type="entry name" value="TPR"/>
    <property type="match status" value="1"/>
</dbReference>
<protein>
    <submittedName>
        <fullName evidence="6">LuxR C-terminal-related transcriptional regulator</fullName>
    </submittedName>
</protein>
<dbReference type="SUPFAM" id="SSF46894">
    <property type="entry name" value="C-terminal effector domain of the bipartite response regulators"/>
    <property type="match status" value="1"/>
</dbReference>
<evidence type="ECO:0000313" key="7">
    <source>
        <dbReference type="Proteomes" id="UP001202831"/>
    </source>
</evidence>
<dbReference type="Pfam" id="PF00196">
    <property type="entry name" value="GerE"/>
    <property type="match status" value="1"/>
</dbReference>
<dbReference type="InterPro" id="IPR036388">
    <property type="entry name" value="WH-like_DNA-bd_sf"/>
</dbReference>
<dbReference type="Gene3D" id="1.10.10.10">
    <property type="entry name" value="Winged helix-like DNA-binding domain superfamily/Winged helix DNA-binding domain"/>
    <property type="match status" value="1"/>
</dbReference>
<keyword evidence="2" id="KW-0238">DNA-binding</keyword>
<dbReference type="CDD" id="cd06170">
    <property type="entry name" value="LuxR_C_like"/>
    <property type="match status" value="1"/>
</dbReference>
<dbReference type="PRINTS" id="PR00038">
    <property type="entry name" value="HTHLUXR"/>
</dbReference>
<dbReference type="InterPro" id="IPR016032">
    <property type="entry name" value="Sig_transdc_resp-reg_C-effctor"/>
</dbReference>
<evidence type="ECO:0000259" key="5">
    <source>
        <dbReference type="PROSITE" id="PS50043"/>
    </source>
</evidence>
<dbReference type="EMBL" id="JAKIKT010000002">
    <property type="protein sequence ID" value="MCL2913450.1"/>
    <property type="molecule type" value="Genomic_DNA"/>
</dbReference>
<dbReference type="PANTHER" id="PTHR44688:SF16">
    <property type="entry name" value="DNA-BINDING TRANSCRIPTIONAL ACTIVATOR DEVR_DOSR"/>
    <property type="match status" value="1"/>
</dbReference>
<dbReference type="SUPFAM" id="SSF48452">
    <property type="entry name" value="TPR-like"/>
    <property type="match status" value="1"/>
</dbReference>
<keyword evidence="7" id="KW-1185">Reference proteome</keyword>
<keyword evidence="3" id="KW-0804">Transcription</keyword>
<keyword evidence="1" id="KW-0805">Transcription regulation</keyword>
<comment type="caution">
    <text evidence="6">The sequence shown here is derived from an EMBL/GenBank/DDBJ whole genome shotgun (WGS) entry which is preliminary data.</text>
</comment>
<dbReference type="PROSITE" id="PS50043">
    <property type="entry name" value="HTH_LUXR_2"/>
    <property type="match status" value="1"/>
</dbReference>
<proteinExistence type="predicted"/>
<name>A0ABT0N5Q9_9GAMM</name>
<feature type="domain" description="HTH luxR-type" evidence="5">
    <location>
        <begin position="4"/>
        <end position="69"/>
    </location>
</feature>
<feature type="repeat" description="TPR" evidence="4">
    <location>
        <begin position="323"/>
        <end position="356"/>
    </location>
</feature>
<accession>A0ABT0N5Q9</accession>
<keyword evidence="4" id="KW-0802">TPR repeat</keyword>
<dbReference type="PANTHER" id="PTHR44688">
    <property type="entry name" value="DNA-BINDING TRANSCRIPTIONAL ACTIVATOR DEVR_DOSR"/>
    <property type="match status" value="1"/>
</dbReference>
<organism evidence="6 7">
    <name type="scientific">Shewanella corallii</name>
    <dbReference type="NCBI Taxonomy" id="560080"/>
    <lineage>
        <taxon>Bacteria</taxon>
        <taxon>Pseudomonadati</taxon>
        <taxon>Pseudomonadota</taxon>
        <taxon>Gammaproteobacteria</taxon>
        <taxon>Alteromonadales</taxon>
        <taxon>Shewanellaceae</taxon>
        <taxon>Shewanella</taxon>
    </lineage>
</organism>
<evidence type="ECO:0000256" key="4">
    <source>
        <dbReference type="PROSITE-ProRule" id="PRU00339"/>
    </source>
</evidence>
<dbReference type="InterPro" id="IPR000792">
    <property type="entry name" value="Tscrpt_reg_LuxR_C"/>
</dbReference>
<evidence type="ECO:0000256" key="2">
    <source>
        <dbReference type="ARBA" id="ARBA00023125"/>
    </source>
</evidence>
<dbReference type="RefSeq" id="WP_249248213.1">
    <property type="nucleotide sequence ID" value="NZ_JAKIKT010000002.1"/>
</dbReference>
<dbReference type="InterPro" id="IPR019734">
    <property type="entry name" value="TPR_rpt"/>
</dbReference>